<reference evidence="2 3" key="1">
    <citation type="submission" date="2017-06" db="EMBL/GenBank/DDBJ databases">
        <title>Draft genome sequence of anaerobic fermentative bacterium Anaeromicrobium sediminis DY2726D isolated from West Pacific Ocean sediments.</title>
        <authorList>
            <person name="Zeng X."/>
        </authorList>
    </citation>
    <scope>NUCLEOTIDE SEQUENCE [LARGE SCALE GENOMIC DNA]</scope>
    <source>
        <strain evidence="2 3">DY2726D</strain>
    </source>
</reference>
<dbReference type="Pfam" id="PF14034">
    <property type="entry name" value="Spore_YtrH"/>
    <property type="match status" value="1"/>
</dbReference>
<evidence type="ECO:0000256" key="1">
    <source>
        <dbReference type="SAM" id="Phobius"/>
    </source>
</evidence>
<evidence type="ECO:0000313" key="3">
    <source>
        <dbReference type="Proteomes" id="UP000216024"/>
    </source>
</evidence>
<keyword evidence="1" id="KW-1133">Transmembrane helix</keyword>
<dbReference type="EMBL" id="NIBG01000003">
    <property type="protein sequence ID" value="PAB60359.1"/>
    <property type="molecule type" value="Genomic_DNA"/>
</dbReference>
<keyword evidence="3" id="KW-1185">Reference proteome</keyword>
<proteinExistence type="predicted"/>
<accession>A0A267MLA0</accession>
<gene>
    <name evidence="2" type="ORF">CCE28_05540</name>
</gene>
<keyword evidence="1" id="KW-0472">Membrane</keyword>
<keyword evidence="1" id="KW-0812">Transmembrane</keyword>
<organism evidence="2 3">
    <name type="scientific">Anaeromicrobium sediminis</name>
    <dbReference type="NCBI Taxonomy" id="1478221"/>
    <lineage>
        <taxon>Bacteria</taxon>
        <taxon>Bacillati</taxon>
        <taxon>Bacillota</taxon>
        <taxon>Clostridia</taxon>
        <taxon>Peptostreptococcales</taxon>
        <taxon>Thermotaleaceae</taxon>
        <taxon>Anaeromicrobium</taxon>
    </lineage>
</organism>
<comment type="caution">
    <text evidence="2">The sequence shown here is derived from an EMBL/GenBank/DDBJ whole genome shotgun (WGS) entry which is preliminary data.</text>
</comment>
<dbReference type="RefSeq" id="WP_095131802.1">
    <property type="nucleotide sequence ID" value="NZ_NIBG01000003.1"/>
</dbReference>
<dbReference type="AlphaFoldDB" id="A0A267MLA0"/>
<protein>
    <submittedName>
        <fullName evidence="2">Sporulation protein</fullName>
    </submittedName>
</protein>
<dbReference type="Proteomes" id="UP000216024">
    <property type="component" value="Unassembled WGS sequence"/>
</dbReference>
<name>A0A267MLA0_9FIRM</name>
<dbReference type="OrthoDB" id="2381692at2"/>
<feature type="transmembrane region" description="Helical" evidence="1">
    <location>
        <begin position="82"/>
        <end position="103"/>
    </location>
</feature>
<evidence type="ECO:0000313" key="2">
    <source>
        <dbReference type="EMBL" id="PAB60359.1"/>
    </source>
</evidence>
<feature type="transmembrane region" description="Helical" evidence="1">
    <location>
        <begin position="49"/>
        <end position="70"/>
    </location>
</feature>
<sequence>MVFINNLVYMFLIALGVIIGASFFAGIAALINNHPPLKTMMDISSSIKIWAVAVSLGGTFSSFEIIEQGILKGEIKSVVKQVAYIVSALIGANLGQLIIKLLWKSGSLWGE</sequence>
<dbReference type="InterPro" id="IPR025689">
    <property type="entry name" value="Spore_YtrH"/>
</dbReference>
<feature type="transmembrane region" description="Helical" evidence="1">
    <location>
        <begin position="7"/>
        <end position="29"/>
    </location>
</feature>